<sequence>MKLLQNKDGNFTIEASLVFPVIFFAILLLLFFCMYLYQNAVLGHAAAVAAERSAYTWDNSFRNPQTGAYEEEQYDSLYWRLYDDGMLHVLFGSFEGDFSAVLELPHGGEAEGDLPLRKLKNTGREIPGEMNGQMKYDNRLLFRKISVSLNRYVPLSPLEAVIGDVTQSGHSDAYVVEPTEWIRTVELVRYYGARFQGTGKEHVSQREASQALRLYAK</sequence>
<accession>A0A3S8RZH2</accession>
<keyword evidence="1" id="KW-0472">Membrane</keyword>
<dbReference type="AlphaFoldDB" id="A0A3S8RZH2"/>
<evidence type="ECO:0000313" key="3">
    <source>
        <dbReference type="EMBL" id="AZK48315.1"/>
    </source>
</evidence>
<evidence type="ECO:0000256" key="1">
    <source>
        <dbReference type="SAM" id="Phobius"/>
    </source>
</evidence>
<proteinExistence type="predicted"/>
<reference evidence="3 4" key="1">
    <citation type="submission" date="2018-11" db="EMBL/GenBank/DDBJ databases">
        <title>Genome sequencing of Paenibacillus lentus DSM25539(T).</title>
        <authorList>
            <person name="Kook J.-K."/>
            <person name="Park S.-N."/>
            <person name="Lim Y.K."/>
        </authorList>
    </citation>
    <scope>NUCLEOTIDE SEQUENCE [LARGE SCALE GENOMIC DNA]</scope>
    <source>
        <strain evidence="3 4">DSM 25539</strain>
    </source>
</reference>
<protein>
    <submittedName>
        <fullName evidence="3">Pilus assembly protein</fullName>
    </submittedName>
</protein>
<evidence type="ECO:0000259" key="2">
    <source>
        <dbReference type="Pfam" id="PF07811"/>
    </source>
</evidence>
<dbReference type="Proteomes" id="UP000273145">
    <property type="component" value="Chromosome"/>
</dbReference>
<dbReference type="InterPro" id="IPR012495">
    <property type="entry name" value="TadE-like_dom"/>
</dbReference>
<evidence type="ECO:0000313" key="4">
    <source>
        <dbReference type="Proteomes" id="UP000273145"/>
    </source>
</evidence>
<gene>
    <name evidence="3" type="ORF">EIM92_20810</name>
</gene>
<dbReference type="OrthoDB" id="2703555at2"/>
<feature type="domain" description="TadE-like" evidence="2">
    <location>
        <begin position="12"/>
        <end position="50"/>
    </location>
</feature>
<keyword evidence="1" id="KW-1133">Transmembrane helix</keyword>
<dbReference type="EMBL" id="CP034248">
    <property type="protein sequence ID" value="AZK48315.1"/>
    <property type="molecule type" value="Genomic_DNA"/>
</dbReference>
<dbReference type="KEGG" id="plen:EIM92_20810"/>
<name>A0A3S8RZH2_9BACL</name>
<dbReference type="Pfam" id="PF07811">
    <property type="entry name" value="TadE"/>
    <property type="match status" value="1"/>
</dbReference>
<dbReference type="RefSeq" id="WP_125084473.1">
    <property type="nucleotide sequence ID" value="NZ_CP034248.1"/>
</dbReference>
<organism evidence="3 4">
    <name type="scientific">Paenibacillus lentus</name>
    <dbReference type="NCBI Taxonomy" id="1338368"/>
    <lineage>
        <taxon>Bacteria</taxon>
        <taxon>Bacillati</taxon>
        <taxon>Bacillota</taxon>
        <taxon>Bacilli</taxon>
        <taxon>Bacillales</taxon>
        <taxon>Paenibacillaceae</taxon>
        <taxon>Paenibacillus</taxon>
    </lineage>
</organism>
<feature type="transmembrane region" description="Helical" evidence="1">
    <location>
        <begin position="12"/>
        <end position="37"/>
    </location>
</feature>
<keyword evidence="4" id="KW-1185">Reference proteome</keyword>
<keyword evidence="1" id="KW-0812">Transmembrane</keyword>